<dbReference type="OrthoDB" id="6058351at2"/>
<dbReference type="Proteomes" id="UP000294862">
    <property type="component" value="Unassembled WGS sequence"/>
</dbReference>
<protein>
    <submittedName>
        <fullName evidence="1">Uncharacterized protein</fullName>
    </submittedName>
</protein>
<gene>
    <name evidence="1" type="ORF">EV148_11165</name>
</gene>
<sequence length="79" mass="9212">MAKKKVARKHEVRAELSNVELVKAKSSLRLEIFAIKEKLGELEVGRGAIYWFGANRQKSKRIDWTRFAEMMDELAYGKR</sequence>
<dbReference type="RefSeq" id="WP_131999934.1">
    <property type="nucleotide sequence ID" value="NZ_SLWQ01000011.1"/>
</dbReference>
<keyword evidence="2" id="KW-1185">Reference proteome</keyword>
<proteinExistence type="predicted"/>
<evidence type="ECO:0000313" key="2">
    <source>
        <dbReference type="Proteomes" id="UP000294862"/>
    </source>
</evidence>
<comment type="caution">
    <text evidence="1">The sequence shown here is derived from an EMBL/GenBank/DDBJ whole genome shotgun (WGS) entry which is preliminary data.</text>
</comment>
<dbReference type="AlphaFoldDB" id="A0A4R2I0D1"/>
<dbReference type="EMBL" id="SLWQ01000011">
    <property type="protein sequence ID" value="TCO36889.1"/>
    <property type="molecule type" value="Genomic_DNA"/>
</dbReference>
<organism evidence="1 2">
    <name type="scientific">Dokdonella fugitiva</name>
    <dbReference type="NCBI Taxonomy" id="328517"/>
    <lineage>
        <taxon>Bacteria</taxon>
        <taxon>Pseudomonadati</taxon>
        <taxon>Pseudomonadota</taxon>
        <taxon>Gammaproteobacteria</taxon>
        <taxon>Lysobacterales</taxon>
        <taxon>Rhodanobacteraceae</taxon>
        <taxon>Dokdonella</taxon>
    </lineage>
</organism>
<reference evidence="1 2" key="1">
    <citation type="journal article" date="2015" name="Stand. Genomic Sci.">
        <title>Genomic Encyclopedia of Bacterial and Archaeal Type Strains, Phase III: the genomes of soil and plant-associated and newly described type strains.</title>
        <authorList>
            <person name="Whitman W.B."/>
            <person name="Woyke T."/>
            <person name="Klenk H.P."/>
            <person name="Zhou Y."/>
            <person name="Lilburn T.G."/>
            <person name="Beck B.J."/>
            <person name="De Vos P."/>
            <person name="Vandamme P."/>
            <person name="Eisen J.A."/>
            <person name="Garrity G."/>
            <person name="Hugenholtz P."/>
            <person name="Kyrpides N.C."/>
        </authorList>
    </citation>
    <scope>NUCLEOTIDE SEQUENCE [LARGE SCALE GENOMIC DNA]</scope>
    <source>
        <strain evidence="1 2">A3</strain>
    </source>
</reference>
<accession>A0A4R2I0D1</accession>
<evidence type="ECO:0000313" key="1">
    <source>
        <dbReference type="EMBL" id="TCO36889.1"/>
    </source>
</evidence>
<name>A0A4R2I0D1_9GAMM</name>